<feature type="non-terminal residue" evidence="5">
    <location>
        <position position="90"/>
    </location>
</feature>
<evidence type="ECO:0008006" key="7">
    <source>
        <dbReference type="Google" id="ProtNLM"/>
    </source>
</evidence>
<dbReference type="Proteomes" id="UP000567293">
    <property type="component" value="Unassembled WGS sequence"/>
</dbReference>
<keyword evidence="1" id="KW-0808">Transferase</keyword>
<dbReference type="GO" id="GO:0043814">
    <property type="term" value="F:phospholactate guanylyltransferase activity"/>
    <property type="evidence" value="ECO:0007669"/>
    <property type="project" value="InterPro"/>
</dbReference>
<dbReference type="AlphaFoldDB" id="A0A7V8SXH9"/>
<organism evidence="5 6">
    <name type="scientific">Candidatus Acidiferrum panamense</name>
    <dbReference type="NCBI Taxonomy" id="2741543"/>
    <lineage>
        <taxon>Bacteria</taxon>
        <taxon>Pseudomonadati</taxon>
        <taxon>Acidobacteriota</taxon>
        <taxon>Terriglobia</taxon>
        <taxon>Candidatus Acidiferrales</taxon>
        <taxon>Candidatus Acidiferrum</taxon>
    </lineage>
</organism>
<dbReference type="InterPro" id="IPR002835">
    <property type="entry name" value="CofC"/>
</dbReference>
<dbReference type="GO" id="GO:0005525">
    <property type="term" value="F:GTP binding"/>
    <property type="evidence" value="ECO:0007669"/>
    <property type="project" value="UniProtKB-KW"/>
</dbReference>
<evidence type="ECO:0000256" key="1">
    <source>
        <dbReference type="ARBA" id="ARBA00022679"/>
    </source>
</evidence>
<dbReference type="PANTHER" id="PTHR40392:SF1">
    <property type="entry name" value="2-PHOSPHO-L-LACTATE GUANYLYLTRANSFERASE"/>
    <property type="match status" value="1"/>
</dbReference>
<evidence type="ECO:0000313" key="5">
    <source>
        <dbReference type="EMBL" id="MBA0086355.1"/>
    </source>
</evidence>
<evidence type="ECO:0000256" key="2">
    <source>
        <dbReference type="ARBA" id="ARBA00022695"/>
    </source>
</evidence>
<proteinExistence type="predicted"/>
<dbReference type="EMBL" id="JACDQQ010001470">
    <property type="protein sequence ID" value="MBA0086355.1"/>
    <property type="molecule type" value="Genomic_DNA"/>
</dbReference>
<dbReference type="SUPFAM" id="SSF53448">
    <property type="entry name" value="Nucleotide-diphospho-sugar transferases"/>
    <property type="match status" value="1"/>
</dbReference>
<keyword evidence="6" id="KW-1185">Reference proteome</keyword>
<comment type="caution">
    <text evidence="5">The sequence shown here is derived from an EMBL/GenBank/DDBJ whole genome shotgun (WGS) entry which is preliminary data.</text>
</comment>
<keyword evidence="4" id="KW-0342">GTP-binding</keyword>
<dbReference type="PANTHER" id="PTHR40392">
    <property type="entry name" value="2-PHOSPHO-L-LACTATE GUANYLYLTRANSFERASE"/>
    <property type="match status" value="1"/>
</dbReference>
<name>A0A7V8SXH9_9BACT</name>
<protein>
    <recommendedName>
        <fullName evidence="7">2-phospho-L-lactate guanylyltransferase</fullName>
    </recommendedName>
</protein>
<sequence>MRALLLPVKDLRDAKKRLADVLTPEERFGLAQAMLADTIRTVRGVCCAEKIFIVTNYPPALDIAKENGWAILREDRQISESHAVDFASRV</sequence>
<dbReference type="Gene3D" id="3.90.550.10">
    <property type="entry name" value="Spore Coat Polysaccharide Biosynthesis Protein SpsA, Chain A"/>
    <property type="match status" value="1"/>
</dbReference>
<dbReference type="InterPro" id="IPR029044">
    <property type="entry name" value="Nucleotide-diphossugar_trans"/>
</dbReference>
<evidence type="ECO:0000256" key="3">
    <source>
        <dbReference type="ARBA" id="ARBA00022741"/>
    </source>
</evidence>
<reference evidence="5" key="1">
    <citation type="submission" date="2020-06" db="EMBL/GenBank/DDBJ databases">
        <title>Legume-microbial interactions unlock mineral nutrients during tropical forest succession.</title>
        <authorList>
            <person name="Epihov D.Z."/>
        </authorList>
    </citation>
    <scope>NUCLEOTIDE SEQUENCE [LARGE SCALE GENOMIC DNA]</scope>
    <source>
        <strain evidence="5">Pan2503</strain>
    </source>
</reference>
<keyword evidence="3" id="KW-0547">Nucleotide-binding</keyword>
<dbReference type="Pfam" id="PF01983">
    <property type="entry name" value="CofC"/>
    <property type="match status" value="1"/>
</dbReference>
<keyword evidence="2" id="KW-0548">Nucleotidyltransferase</keyword>
<evidence type="ECO:0000313" key="6">
    <source>
        <dbReference type="Proteomes" id="UP000567293"/>
    </source>
</evidence>
<evidence type="ECO:0000256" key="4">
    <source>
        <dbReference type="ARBA" id="ARBA00023134"/>
    </source>
</evidence>
<accession>A0A7V8SXH9</accession>
<gene>
    <name evidence="5" type="ORF">HRJ53_15345</name>
</gene>